<dbReference type="SUPFAM" id="SSF51161">
    <property type="entry name" value="Trimeric LpxA-like enzymes"/>
    <property type="match status" value="1"/>
</dbReference>
<dbReference type="Gene3D" id="3.30.70.250">
    <property type="entry name" value="Malonyl-CoA ACP transacylase, ACP-binding"/>
    <property type="match status" value="1"/>
</dbReference>
<name>A0ABV4DZW8_9CLOT</name>
<comment type="caution">
    <text evidence="9">The sequence shown here is derived from an EMBL/GenBank/DDBJ whole genome shotgun (WGS) entry which is preliminary data.</text>
</comment>
<dbReference type="NCBIfam" id="TIGR03532">
    <property type="entry name" value="DapD_Ac"/>
    <property type="match status" value="1"/>
</dbReference>
<evidence type="ECO:0000256" key="3">
    <source>
        <dbReference type="ARBA" id="ARBA00022737"/>
    </source>
</evidence>
<dbReference type="Pfam" id="PF08503">
    <property type="entry name" value="DapH_N"/>
    <property type="match status" value="1"/>
</dbReference>
<dbReference type="Gene3D" id="2.160.10.10">
    <property type="entry name" value="Hexapeptide repeat proteins"/>
    <property type="match status" value="1"/>
</dbReference>
<accession>A0ABV4DZW8</accession>
<comment type="catalytic activity">
    <reaction evidence="7">
        <text>(S)-2,3,4,5-tetrahydrodipicolinate + acetyl-CoA + H2O = L-2-acetamido-6-oxoheptanedioate + CoA</text>
        <dbReference type="Rhea" id="RHEA:13085"/>
        <dbReference type="ChEBI" id="CHEBI:15377"/>
        <dbReference type="ChEBI" id="CHEBI:16845"/>
        <dbReference type="ChEBI" id="CHEBI:57287"/>
        <dbReference type="ChEBI" id="CHEBI:57288"/>
        <dbReference type="ChEBI" id="CHEBI:58117"/>
        <dbReference type="EC" id="2.3.1.89"/>
    </reaction>
</comment>
<evidence type="ECO:0000256" key="5">
    <source>
        <dbReference type="ARBA" id="ARBA00023154"/>
    </source>
</evidence>
<reference evidence="9 10" key="1">
    <citation type="submission" date="2024-08" db="EMBL/GenBank/DDBJ databases">
        <title>Clostridium lapicellarii sp. nov., and Clostridium renhuaiense sp. nov., two species isolated from the mud in a fermentation cellar used for producing sauce-flavour Chinese liquors.</title>
        <authorList>
            <person name="Yang F."/>
            <person name="Wang H."/>
            <person name="Chen L.Q."/>
            <person name="Zhou N."/>
            <person name="Lu J.J."/>
            <person name="Pu X.X."/>
            <person name="Wan B."/>
            <person name="Wang L."/>
            <person name="Liu S.J."/>
        </authorList>
    </citation>
    <scope>NUCLEOTIDE SEQUENCE [LARGE SCALE GENOMIC DNA]</scope>
    <source>
        <strain evidence="9 10">MT-113</strain>
    </source>
</reference>
<sequence length="238" mass="25435">MEVKYDLTDPYQIAKYIKEAKKSTPVKLYMQGDISKCSSDSLEIYGNGDFHIIFGESDRVLNFLTENKDKIKHFRIEQDRRNSAIPLMDLLNIDARIEPGAIIRDRVKISKNAVIMMGAVINIGAEIGEGSMVDMNAVVGARGKLGKNVHLGAGAVVAGVLEPPSKSPCEIGNNVLIGANSVILEGVKIGDGSVIAAGSVVIRDIPAGVVAAGAPAKIVKKVDSITKGKTKILKDLRK</sequence>
<keyword evidence="6 7" id="KW-0012">Acyltransferase</keyword>
<dbReference type="Proteomes" id="UP001565220">
    <property type="component" value="Unassembled WGS sequence"/>
</dbReference>
<dbReference type="InterPro" id="IPR018357">
    <property type="entry name" value="Hexapep_transf_CS"/>
</dbReference>
<comment type="function">
    <text evidence="7">Catalyzes the transfer of an acetyl group from acetyl-CoA to tetrahydrodipicolinate.</text>
</comment>
<dbReference type="InterPro" id="IPR011004">
    <property type="entry name" value="Trimer_LpxA-like_sf"/>
</dbReference>
<dbReference type="Pfam" id="PF00132">
    <property type="entry name" value="Hexapep"/>
    <property type="match status" value="1"/>
</dbReference>
<comment type="pathway">
    <text evidence="7">Amino-acid biosynthesis; L-lysine biosynthesis via DAP pathway; LL-2,6-diaminopimelate from (S)-tetrahydrodipicolinate (acetylase route): step 1/3.</text>
</comment>
<comment type="similarity">
    <text evidence="7">Belongs to the transferase hexapeptide repeat family. DapH subfamily.</text>
</comment>
<keyword evidence="10" id="KW-1185">Reference proteome</keyword>
<evidence type="ECO:0000256" key="6">
    <source>
        <dbReference type="ARBA" id="ARBA00023315"/>
    </source>
</evidence>
<evidence type="ECO:0000256" key="4">
    <source>
        <dbReference type="ARBA" id="ARBA00022915"/>
    </source>
</evidence>
<evidence type="ECO:0000256" key="2">
    <source>
        <dbReference type="ARBA" id="ARBA00022679"/>
    </source>
</evidence>
<dbReference type="EMBL" id="JBGFFE010000021">
    <property type="protein sequence ID" value="MEY8764420.1"/>
    <property type="molecule type" value="Genomic_DNA"/>
</dbReference>
<dbReference type="PANTHER" id="PTHR43300">
    <property type="entry name" value="ACETYLTRANSFERASE"/>
    <property type="match status" value="1"/>
</dbReference>
<keyword evidence="4 7" id="KW-0220">Diaminopimelate biosynthesis</keyword>
<protein>
    <recommendedName>
        <fullName evidence="7">2,3,4,5-tetrahydropyridine-2,6-dicarboxylate N-acetyltransferase</fullName>
        <ecNumber evidence="7">2.3.1.89</ecNumber>
    </recommendedName>
    <alternativeName>
        <fullName evidence="7">Tetrahydrodipicolinate N-acetyltransferase</fullName>
        <shortName evidence="7">THP acetyltransferase</shortName>
        <shortName evidence="7">Tetrahydropicolinate acetylase</shortName>
    </alternativeName>
</protein>
<evidence type="ECO:0000313" key="9">
    <source>
        <dbReference type="EMBL" id="MEY8764420.1"/>
    </source>
</evidence>
<feature type="domain" description="2,3,4,5-tetrahydropyridine-2,6-dicarboxylate N-acetyltransferase N-terminal" evidence="8">
    <location>
        <begin position="8"/>
        <end position="90"/>
    </location>
</feature>
<dbReference type="EC" id="2.3.1.89" evidence="7"/>
<gene>
    <name evidence="9" type="primary">dapD</name>
    <name evidence="7" type="synonym">dapH</name>
    <name evidence="9" type="ORF">AB8S09_12340</name>
</gene>
<dbReference type="RefSeq" id="WP_369869247.1">
    <property type="nucleotide sequence ID" value="NZ_JBGFFE010000021.1"/>
</dbReference>
<dbReference type="InterPro" id="IPR013710">
    <property type="entry name" value="DapH_N"/>
</dbReference>
<evidence type="ECO:0000256" key="1">
    <source>
        <dbReference type="ARBA" id="ARBA00022605"/>
    </source>
</evidence>
<keyword evidence="2 7" id="KW-0808">Transferase</keyword>
<keyword evidence="5 7" id="KW-0457">Lysine biosynthesis</keyword>
<evidence type="ECO:0000313" key="10">
    <source>
        <dbReference type="Proteomes" id="UP001565220"/>
    </source>
</evidence>
<dbReference type="PANTHER" id="PTHR43300:SF10">
    <property type="entry name" value="2,3,4,5-TETRAHYDROPYRIDINE-2,6-DICARBOXYLATE N-ACETYLTRANSFERASE"/>
    <property type="match status" value="1"/>
</dbReference>
<dbReference type="HAMAP" id="MF_01691">
    <property type="entry name" value="DapH"/>
    <property type="match status" value="1"/>
</dbReference>
<dbReference type="InterPro" id="IPR019873">
    <property type="entry name" value="DapH"/>
</dbReference>
<dbReference type="GO" id="GO:0047200">
    <property type="term" value="F:tetrahydrodipicolinate N-acetyltransferase activity"/>
    <property type="evidence" value="ECO:0007669"/>
    <property type="project" value="UniProtKB-EC"/>
</dbReference>
<keyword evidence="1 7" id="KW-0028">Amino-acid biosynthesis</keyword>
<evidence type="ECO:0000259" key="8">
    <source>
        <dbReference type="Pfam" id="PF08503"/>
    </source>
</evidence>
<keyword evidence="3 7" id="KW-0677">Repeat</keyword>
<dbReference type="InterPro" id="IPR050179">
    <property type="entry name" value="Trans_hexapeptide_repeat"/>
</dbReference>
<proteinExistence type="inferred from homology"/>
<dbReference type="CDD" id="cd03350">
    <property type="entry name" value="LbH_THP_succinylT"/>
    <property type="match status" value="1"/>
</dbReference>
<organism evidence="9 10">
    <name type="scientific">Clostridium lapidicellarium</name>
    <dbReference type="NCBI Taxonomy" id="3240931"/>
    <lineage>
        <taxon>Bacteria</taxon>
        <taxon>Bacillati</taxon>
        <taxon>Bacillota</taxon>
        <taxon>Clostridia</taxon>
        <taxon>Eubacteriales</taxon>
        <taxon>Clostridiaceae</taxon>
        <taxon>Clostridium</taxon>
    </lineage>
</organism>
<dbReference type="InterPro" id="IPR001451">
    <property type="entry name" value="Hexapep"/>
</dbReference>
<evidence type="ECO:0000256" key="7">
    <source>
        <dbReference type="HAMAP-Rule" id="MF_01691"/>
    </source>
</evidence>
<dbReference type="PROSITE" id="PS00101">
    <property type="entry name" value="HEXAPEP_TRANSFERASES"/>
    <property type="match status" value="1"/>
</dbReference>